<dbReference type="Proteomes" id="UP000095287">
    <property type="component" value="Unplaced"/>
</dbReference>
<keyword evidence="8" id="KW-1185">Reference proteome</keyword>
<dbReference type="InterPro" id="IPR041105">
    <property type="entry name" value="TDP-43_N"/>
</dbReference>
<evidence type="ECO:0000313" key="8">
    <source>
        <dbReference type="Proteomes" id="UP000095287"/>
    </source>
</evidence>
<keyword evidence="4" id="KW-0175">Coiled coil</keyword>
<dbReference type="PANTHER" id="PTHR10343">
    <property type="entry name" value="5'-AMP-ACTIVATED PROTEIN KINASE , BETA SUBUNIT"/>
    <property type="match status" value="1"/>
</dbReference>
<organism evidence="8 9">
    <name type="scientific">Steinernema glaseri</name>
    <dbReference type="NCBI Taxonomy" id="37863"/>
    <lineage>
        <taxon>Eukaryota</taxon>
        <taxon>Metazoa</taxon>
        <taxon>Ecdysozoa</taxon>
        <taxon>Nematoda</taxon>
        <taxon>Chromadorea</taxon>
        <taxon>Rhabditida</taxon>
        <taxon>Tylenchina</taxon>
        <taxon>Panagrolaimomorpha</taxon>
        <taxon>Strongyloidoidea</taxon>
        <taxon>Steinernematidae</taxon>
        <taxon>Steinernema</taxon>
    </lineage>
</organism>
<feature type="compositionally biased region" description="Basic and acidic residues" evidence="5">
    <location>
        <begin position="459"/>
        <end position="468"/>
    </location>
</feature>
<name>A0A1I8AMX1_9BILA</name>
<dbReference type="Pfam" id="PF18694">
    <property type="entry name" value="TDP-43_N"/>
    <property type="match status" value="1"/>
</dbReference>
<evidence type="ECO:0000256" key="2">
    <source>
        <dbReference type="ARBA" id="ARBA00025180"/>
    </source>
</evidence>
<feature type="domain" description="TAR DNA-binding protein 43 N-terminal" evidence="7">
    <location>
        <begin position="10"/>
        <end position="73"/>
    </location>
</feature>
<feature type="region of interest" description="Disordered" evidence="5">
    <location>
        <begin position="431"/>
        <end position="471"/>
    </location>
</feature>
<dbReference type="AlphaFoldDB" id="A0A1I8AMX1"/>
<feature type="region of interest" description="Disordered" evidence="5">
    <location>
        <begin position="114"/>
        <end position="133"/>
    </location>
</feature>
<evidence type="ECO:0000313" key="9">
    <source>
        <dbReference type="WBParaSite" id="L893_g7246.t2"/>
    </source>
</evidence>
<evidence type="ECO:0000256" key="1">
    <source>
        <dbReference type="ARBA" id="ARBA00010926"/>
    </source>
</evidence>
<sequence>MEERWLRVRTEEVDVPVEAADGSIVFSSVQSAIPGAHGLYYRDNGVKKALKYDSLTGKVSMPACGWDAYPVYVEIAHAHGCKSKGHLANYEAATKTFEQSVNMVHRLLTGATRPATRRAPAAKVPQTTAEDTKPGANVDVAQISAAEHENRVNQEVDRMQEYKMQKLIEENAHLRNKLNECRVAMENFDRQIRAKNEELRSLNAMFVQSGSVLESIDREKALLEANLREYKTWLLEANHRIKGLELENEELALECKQRCNSIDDQLYSTAAIPTRSVYTQKGRPLSPTSFFNTHSAQLAAKFPPADKDAKPLDSTEKLRRLKEHFTLRPTRRVGTALSQPVPSRPFQEIYHHCWTPPETAPAPEARAEKPSPTKDSVSISETTESTLPVDDDKTIEEKVKRLEAVTSSMQKQNSEIQKSQIRIKKRVKDVLGKIGPTPGSQEEGAAGSPAHSDSSETTPRGEGKEEPLKVAPIATIKQENLTAADWNADNVEMSGKFCVISGTPEIDKSRLNLVILNQTIEPSEEHRRVWFEIDAPDAKNVYLAGSFLSWEYALLCERRPDTNTVGAWLDLPPGKYEFRFLVDGEWRTVDTYESELNVHGTRNNWRLVE</sequence>
<evidence type="ECO:0000256" key="3">
    <source>
        <dbReference type="ARBA" id="ARBA00040010"/>
    </source>
</evidence>
<protein>
    <recommendedName>
        <fullName evidence="3">5'-AMP-activated protein kinase subunit beta-1</fullName>
    </recommendedName>
</protein>
<reference evidence="9" key="1">
    <citation type="submission" date="2016-11" db="UniProtKB">
        <authorList>
            <consortium name="WormBaseParasite"/>
        </authorList>
    </citation>
    <scope>IDENTIFICATION</scope>
</reference>
<dbReference type="CDD" id="cd19609">
    <property type="entry name" value="NTD_TDP-43"/>
    <property type="match status" value="1"/>
</dbReference>
<dbReference type="WBParaSite" id="L893_g7246.t2">
    <property type="protein sequence ID" value="L893_g7246.t2"/>
    <property type="gene ID" value="L893_g7246"/>
</dbReference>
<accession>A0A1I8AMX1</accession>
<dbReference type="InterPro" id="IPR014756">
    <property type="entry name" value="Ig_E-set"/>
</dbReference>
<proteinExistence type="inferred from homology"/>
<evidence type="ECO:0000256" key="4">
    <source>
        <dbReference type="SAM" id="Coils"/>
    </source>
</evidence>
<feature type="compositionally biased region" description="Polar residues" evidence="5">
    <location>
        <begin position="373"/>
        <end position="386"/>
    </location>
</feature>
<dbReference type="InterPro" id="IPR050827">
    <property type="entry name" value="CRP1_MDG1_kinase"/>
</dbReference>
<dbReference type="InterPro" id="IPR032640">
    <property type="entry name" value="AMPK1_CBM"/>
</dbReference>
<evidence type="ECO:0000256" key="5">
    <source>
        <dbReference type="SAM" id="MobiDB-lite"/>
    </source>
</evidence>
<comment type="similarity">
    <text evidence="1">Belongs to the 5'-AMP-activated protein kinase beta subunit family.</text>
</comment>
<dbReference type="Gene3D" id="2.60.40.10">
    <property type="entry name" value="Immunoglobulins"/>
    <property type="match status" value="1"/>
</dbReference>
<dbReference type="CDD" id="cd02859">
    <property type="entry name" value="E_set_AMPKbeta_like_N"/>
    <property type="match status" value="1"/>
</dbReference>
<dbReference type="SUPFAM" id="SSF81296">
    <property type="entry name" value="E set domains"/>
    <property type="match status" value="1"/>
</dbReference>
<comment type="function">
    <text evidence="2">Non-catalytic subunit of AMP-activated protein kinase (AMPK), an energy sensor protein kinase that plays a key role in regulating cellular energy metabolism. In response to reduction of intracellular ATP levels, AMPK activates energy-producing pathways and inhibits energy-consuming processes: inhibits protein, carbohydrate and lipid biosynthesis, as well as cell growth and proliferation. AMPK acts via direct phosphorylation of metabolic enzymes, and by longer-term effects via phosphorylation of transcription regulators. Also acts as a regulator of cellular polarity by remodeling the actin cytoskeleton; probably by indirectly activating myosin. Beta non-catalytic subunit acts as a scaffold on which the AMPK complex assembles, via its C-terminus that bridges alpha (PRKAA1 or PRKAA2) and gamma subunits (PRKAG1, PRKAG2 or PRKAG3).</text>
</comment>
<evidence type="ECO:0000259" key="7">
    <source>
        <dbReference type="Pfam" id="PF18694"/>
    </source>
</evidence>
<dbReference type="InterPro" id="IPR013783">
    <property type="entry name" value="Ig-like_fold"/>
</dbReference>
<feature type="region of interest" description="Disordered" evidence="5">
    <location>
        <begin position="354"/>
        <end position="395"/>
    </location>
</feature>
<dbReference type="Pfam" id="PF16561">
    <property type="entry name" value="AMPK1_CBM"/>
    <property type="match status" value="1"/>
</dbReference>
<evidence type="ECO:0000259" key="6">
    <source>
        <dbReference type="Pfam" id="PF16561"/>
    </source>
</evidence>
<feature type="domain" description="AMP-activated protein kinase glycogen-binding" evidence="6">
    <location>
        <begin position="537"/>
        <end position="608"/>
    </location>
</feature>
<feature type="coiled-coil region" evidence="4">
    <location>
        <begin position="145"/>
        <end position="205"/>
    </location>
</feature>
<dbReference type="PANTHER" id="PTHR10343:SF84">
    <property type="entry name" value="5'-AMP-ACTIVATED PROTEIN KINASE SUBUNIT BETA-1"/>
    <property type="match status" value="1"/>
</dbReference>